<feature type="region of interest" description="Disordered" evidence="1">
    <location>
        <begin position="1"/>
        <end position="25"/>
    </location>
</feature>
<comment type="caution">
    <text evidence="2">The sequence shown here is derived from an EMBL/GenBank/DDBJ whole genome shotgun (WGS) entry which is preliminary data.</text>
</comment>
<name>A0A9Q5ZA76_NOSLI</name>
<evidence type="ECO:0000313" key="2">
    <source>
        <dbReference type="EMBL" id="PHK02003.1"/>
    </source>
</evidence>
<organism evidence="2 3">
    <name type="scientific">Nostoc linckia z8</name>
    <dbReference type="NCBI Taxonomy" id="1628746"/>
    <lineage>
        <taxon>Bacteria</taxon>
        <taxon>Bacillati</taxon>
        <taxon>Cyanobacteriota</taxon>
        <taxon>Cyanophyceae</taxon>
        <taxon>Nostocales</taxon>
        <taxon>Nostocaceae</taxon>
        <taxon>Nostoc</taxon>
    </lineage>
</organism>
<feature type="compositionally biased region" description="Basic residues" evidence="1">
    <location>
        <begin position="1"/>
        <end position="11"/>
    </location>
</feature>
<gene>
    <name evidence="2" type="ORF">VF08_20130</name>
</gene>
<dbReference type="AlphaFoldDB" id="A0A9Q5ZA76"/>
<sequence length="107" mass="12468">MTKLSHPRRTRILPPSPIALSEKSRHQEKQNALAMQCRVVFDRLYPQLIDTHYNWYIAIDPESENYLIDPTLKGITQKICDAYPNPNEVKITIFRLNDTGTCGRLWV</sequence>
<accession>A0A9Q5ZA76</accession>
<dbReference type="RefSeq" id="WP_099072201.1">
    <property type="nucleotide sequence ID" value="NZ_LAHD01000061.1"/>
</dbReference>
<dbReference type="GeneID" id="57097903"/>
<proteinExistence type="predicted"/>
<dbReference type="EMBL" id="LAHD01000061">
    <property type="protein sequence ID" value="PHK02003.1"/>
    <property type="molecule type" value="Genomic_DNA"/>
</dbReference>
<protein>
    <submittedName>
        <fullName evidence="2">Uncharacterized protein</fullName>
    </submittedName>
</protein>
<evidence type="ECO:0000313" key="3">
    <source>
        <dbReference type="Proteomes" id="UP000222310"/>
    </source>
</evidence>
<reference evidence="2 3" key="1">
    <citation type="submission" date="2015-02" db="EMBL/GenBank/DDBJ databases">
        <title>Nostoc linckia genome annotation.</title>
        <authorList>
            <person name="Zhou Z."/>
        </authorList>
    </citation>
    <scope>NUCLEOTIDE SEQUENCE [LARGE SCALE GENOMIC DNA]</scope>
    <source>
        <strain evidence="3">z8</strain>
    </source>
</reference>
<dbReference type="Proteomes" id="UP000222310">
    <property type="component" value="Unassembled WGS sequence"/>
</dbReference>
<evidence type="ECO:0000256" key="1">
    <source>
        <dbReference type="SAM" id="MobiDB-lite"/>
    </source>
</evidence>